<accession>A0ABW4BBK0</accession>
<feature type="transmembrane region" description="Helical" evidence="7">
    <location>
        <begin position="74"/>
        <end position="96"/>
    </location>
</feature>
<evidence type="ECO:0000256" key="4">
    <source>
        <dbReference type="ARBA" id="ARBA00022692"/>
    </source>
</evidence>
<dbReference type="InterPro" id="IPR035906">
    <property type="entry name" value="MetI-like_sf"/>
</dbReference>
<comment type="similarity">
    <text evidence="7">Belongs to the binding-protein-dependent transport system permease family.</text>
</comment>
<dbReference type="InterPro" id="IPR000515">
    <property type="entry name" value="MetI-like"/>
</dbReference>
<keyword evidence="4 7" id="KW-0812">Transmembrane</keyword>
<dbReference type="SUPFAM" id="SSF161098">
    <property type="entry name" value="MetI-like"/>
    <property type="match status" value="1"/>
</dbReference>
<keyword evidence="2 7" id="KW-0813">Transport</keyword>
<name>A0ABW4BBK0_9LACO</name>
<keyword evidence="3" id="KW-1003">Cell membrane</keyword>
<evidence type="ECO:0000256" key="6">
    <source>
        <dbReference type="ARBA" id="ARBA00023136"/>
    </source>
</evidence>
<dbReference type="RefSeq" id="WP_125585633.1">
    <property type="nucleotide sequence ID" value="NZ_JBHTMO010000035.1"/>
</dbReference>
<dbReference type="PANTHER" id="PTHR30450">
    <property type="entry name" value="ABC TRANSPORTER PERMEASE"/>
    <property type="match status" value="1"/>
</dbReference>
<evidence type="ECO:0000256" key="5">
    <source>
        <dbReference type="ARBA" id="ARBA00022989"/>
    </source>
</evidence>
<proteinExistence type="inferred from homology"/>
<dbReference type="PROSITE" id="PS50928">
    <property type="entry name" value="ABC_TM1"/>
    <property type="match status" value="1"/>
</dbReference>
<evidence type="ECO:0000313" key="10">
    <source>
        <dbReference type="Proteomes" id="UP001597249"/>
    </source>
</evidence>
<sequence length="229" mass="24793">MMDLFNKFFPHVGPIWTGDGGVTEAIGQTLYMTLWTTVIAFFFGILIGIVLVLTDEHGLLENHPTYWVVDKLVNIFRAIPFIILLAVLSPVTRLIVGTGIGPRAALVPLILGTTPFFARQVQNALLTVDPGVIEAAEAMGLSPLAIVFRVYLREGLGELVRVGVLTIISIIGLTAMAGAVGGGGLGNLAIAVGYQRFENDVIWIAMIFILILVFIVQFVGDLIARRLQH</sequence>
<dbReference type="EMBL" id="JBHTMO010000035">
    <property type="protein sequence ID" value="MFD1393888.1"/>
    <property type="molecule type" value="Genomic_DNA"/>
</dbReference>
<protein>
    <submittedName>
        <fullName evidence="9">Methionine ABC transporter permease</fullName>
    </submittedName>
</protein>
<feature type="transmembrane region" description="Helical" evidence="7">
    <location>
        <begin position="34"/>
        <end position="54"/>
    </location>
</feature>
<dbReference type="PANTHER" id="PTHR30450:SF1">
    <property type="entry name" value="D-METHIONINE TRANSPORT SYSTEM PERMEASE PROTEIN METI-RELATED"/>
    <property type="match status" value="1"/>
</dbReference>
<keyword evidence="10" id="KW-1185">Reference proteome</keyword>
<dbReference type="InterPro" id="IPR051322">
    <property type="entry name" value="AA_ABC_Transporter_Permease"/>
</dbReference>
<feature type="domain" description="ABC transmembrane type-1" evidence="8">
    <location>
        <begin position="26"/>
        <end position="220"/>
    </location>
</feature>
<feature type="transmembrane region" description="Helical" evidence="7">
    <location>
        <begin position="159"/>
        <end position="181"/>
    </location>
</feature>
<organism evidence="9 10">
    <name type="scientific">Lacticaseibacillus jixianensis</name>
    <dbReference type="NCBI Taxonomy" id="2486012"/>
    <lineage>
        <taxon>Bacteria</taxon>
        <taxon>Bacillati</taxon>
        <taxon>Bacillota</taxon>
        <taxon>Bacilli</taxon>
        <taxon>Lactobacillales</taxon>
        <taxon>Lactobacillaceae</taxon>
        <taxon>Lacticaseibacillus</taxon>
    </lineage>
</organism>
<dbReference type="Proteomes" id="UP001597249">
    <property type="component" value="Unassembled WGS sequence"/>
</dbReference>
<evidence type="ECO:0000256" key="7">
    <source>
        <dbReference type="RuleBase" id="RU363032"/>
    </source>
</evidence>
<evidence type="ECO:0000256" key="2">
    <source>
        <dbReference type="ARBA" id="ARBA00022448"/>
    </source>
</evidence>
<dbReference type="Pfam" id="PF00528">
    <property type="entry name" value="BPD_transp_1"/>
    <property type="match status" value="1"/>
</dbReference>
<dbReference type="Gene3D" id="1.10.3720.10">
    <property type="entry name" value="MetI-like"/>
    <property type="match status" value="1"/>
</dbReference>
<comment type="subcellular location">
    <subcellularLocation>
        <location evidence="1 7">Cell membrane</location>
        <topology evidence="1 7">Multi-pass membrane protein</topology>
    </subcellularLocation>
</comment>
<feature type="transmembrane region" description="Helical" evidence="7">
    <location>
        <begin position="201"/>
        <end position="224"/>
    </location>
</feature>
<dbReference type="CDD" id="cd06261">
    <property type="entry name" value="TM_PBP2"/>
    <property type="match status" value="1"/>
</dbReference>
<reference evidence="10" key="1">
    <citation type="journal article" date="2019" name="Int. J. Syst. Evol. Microbiol.">
        <title>The Global Catalogue of Microorganisms (GCM) 10K type strain sequencing project: providing services to taxonomists for standard genome sequencing and annotation.</title>
        <authorList>
            <consortium name="The Broad Institute Genomics Platform"/>
            <consortium name="The Broad Institute Genome Sequencing Center for Infectious Disease"/>
            <person name="Wu L."/>
            <person name="Ma J."/>
        </authorList>
    </citation>
    <scope>NUCLEOTIDE SEQUENCE [LARGE SCALE GENOMIC DNA]</scope>
    <source>
        <strain evidence="10">CCM 8911</strain>
    </source>
</reference>
<keyword evidence="6 7" id="KW-0472">Membrane</keyword>
<evidence type="ECO:0000313" key="9">
    <source>
        <dbReference type="EMBL" id="MFD1393888.1"/>
    </source>
</evidence>
<evidence type="ECO:0000259" key="8">
    <source>
        <dbReference type="PROSITE" id="PS50928"/>
    </source>
</evidence>
<evidence type="ECO:0000256" key="1">
    <source>
        <dbReference type="ARBA" id="ARBA00004651"/>
    </source>
</evidence>
<keyword evidence="5 7" id="KW-1133">Transmembrane helix</keyword>
<comment type="caution">
    <text evidence="9">The sequence shown here is derived from an EMBL/GenBank/DDBJ whole genome shotgun (WGS) entry which is preliminary data.</text>
</comment>
<gene>
    <name evidence="9" type="ORF">ACFQ3L_09955</name>
</gene>
<evidence type="ECO:0000256" key="3">
    <source>
        <dbReference type="ARBA" id="ARBA00022475"/>
    </source>
</evidence>